<protein>
    <submittedName>
        <fullName evidence="1">NADP-dependent alcohol dehydrogenase 6</fullName>
    </submittedName>
</protein>
<reference evidence="1" key="1">
    <citation type="submission" date="2022-06" db="EMBL/GenBank/DDBJ databases">
        <authorList>
            <person name="Legras J.-L."/>
            <person name="Devillers H."/>
            <person name="Grondin C."/>
        </authorList>
    </citation>
    <scope>NUCLEOTIDE SEQUENCE</scope>
    <source>
        <strain evidence="1">CLIB 1444</strain>
    </source>
</reference>
<sequence length="350" mass="38185">MSYQGFAITDTSKWSDAKKIEFKPRTLGGKDVEVKVDHCGICGSDIHTVTGGWGGTVVPVIPGHEIIGTVTKVGPEVTLHKVGDRVGVGAQIDSCFNCDRCANGHENYCEHSLSTYNDEKDGEISYGGYANFVTANEHFVFNVPEKLDSAEYAPLFCAGLTVYAPLRNNIKAGDHVGIVGIGGLGHLAIQFAKALGATVYALSRGEKKKQDALKLGADYYIDTTVENWSKPYKFKLDFVLSCANSSKGFTNDYFEILKVFGKLNSVGLPEEPIPISALSFLGNGVSFGATHLGNREEMLEMLDVVVKHDVKPWCDLLPISEENVKKGLERTERGDVKYRITLTNFAEGFK</sequence>
<accession>A0ACA9Y5U3</accession>
<evidence type="ECO:0000313" key="2">
    <source>
        <dbReference type="Proteomes" id="UP001152531"/>
    </source>
</evidence>
<name>A0ACA9Y5U3_9ASCO</name>
<comment type="caution">
    <text evidence="1">The sequence shown here is derived from an EMBL/GenBank/DDBJ whole genome shotgun (WGS) entry which is preliminary data.</text>
</comment>
<organism evidence="1 2">
    <name type="scientific">[Candida] jaroonii</name>
    <dbReference type="NCBI Taxonomy" id="467808"/>
    <lineage>
        <taxon>Eukaryota</taxon>
        <taxon>Fungi</taxon>
        <taxon>Dikarya</taxon>
        <taxon>Ascomycota</taxon>
        <taxon>Saccharomycotina</taxon>
        <taxon>Pichiomycetes</taxon>
        <taxon>Debaryomycetaceae</taxon>
        <taxon>Yamadazyma</taxon>
    </lineage>
</organism>
<gene>
    <name evidence="1" type="ORF">CLIB1444_03S07712</name>
</gene>
<dbReference type="Proteomes" id="UP001152531">
    <property type="component" value="Unassembled WGS sequence"/>
</dbReference>
<dbReference type="EMBL" id="CALSDN010000003">
    <property type="protein sequence ID" value="CAH6720249.1"/>
    <property type="molecule type" value="Genomic_DNA"/>
</dbReference>
<evidence type="ECO:0000313" key="1">
    <source>
        <dbReference type="EMBL" id="CAH6720249.1"/>
    </source>
</evidence>
<proteinExistence type="predicted"/>
<keyword evidence="2" id="KW-1185">Reference proteome</keyword>